<gene>
    <name evidence="2" type="ORF">HID58_056808</name>
</gene>
<evidence type="ECO:0000313" key="3">
    <source>
        <dbReference type="Proteomes" id="UP000824890"/>
    </source>
</evidence>
<evidence type="ECO:0000256" key="1">
    <source>
        <dbReference type="SAM" id="MobiDB-lite"/>
    </source>
</evidence>
<keyword evidence="3" id="KW-1185">Reference proteome</keyword>
<feature type="compositionally biased region" description="Basic and acidic residues" evidence="1">
    <location>
        <begin position="89"/>
        <end position="100"/>
    </location>
</feature>
<evidence type="ECO:0000313" key="2">
    <source>
        <dbReference type="EMBL" id="KAH0894379.1"/>
    </source>
</evidence>
<name>A0ABQ8AP93_BRANA</name>
<feature type="compositionally biased region" description="Basic residues" evidence="1">
    <location>
        <begin position="15"/>
        <end position="29"/>
    </location>
</feature>
<dbReference type="Proteomes" id="UP000824890">
    <property type="component" value="Unassembled WGS sequence"/>
</dbReference>
<accession>A0ABQ8AP93</accession>
<dbReference type="EMBL" id="JAGKQM010000013">
    <property type="protein sequence ID" value="KAH0894379.1"/>
    <property type="molecule type" value="Genomic_DNA"/>
</dbReference>
<proteinExistence type="predicted"/>
<reference evidence="2 3" key="1">
    <citation type="submission" date="2021-05" db="EMBL/GenBank/DDBJ databases">
        <title>Genome Assembly of Synthetic Allotetraploid Brassica napus Reveals Homoeologous Exchanges between Subgenomes.</title>
        <authorList>
            <person name="Davis J.T."/>
        </authorList>
    </citation>
    <scope>NUCLEOTIDE SEQUENCE [LARGE SCALE GENOMIC DNA]</scope>
    <source>
        <strain evidence="3">cv. Da-Ae</strain>
        <tissue evidence="2">Seedling</tissue>
    </source>
</reference>
<sequence length="145" mass="16629">MNILFGFRLEDFLTKRPKPNYIKRPRRPKIQTPQPNHPPIHRATPEHLDSSPSSPRPPNLPGPPNLGEDQSHGSVRASMLRKLNRRHIAKEASTTRELYRRCKSSSTTRIKTPLKWRSDYPISSLLAANPEEEDLQRTGLPETKP</sequence>
<feature type="compositionally biased region" description="Pro residues" evidence="1">
    <location>
        <begin position="54"/>
        <end position="64"/>
    </location>
</feature>
<comment type="caution">
    <text evidence="2">The sequence shown here is derived from an EMBL/GenBank/DDBJ whole genome shotgun (WGS) entry which is preliminary data.</text>
</comment>
<feature type="region of interest" description="Disordered" evidence="1">
    <location>
        <begin position="15"/>
        <end position="145"/>
    </location>
</feature>
<organism evidence="2 3">
    <name type="scientific">Brassica napus</name>
    <name type="common">Rape</name>
    <dbReference type="NCBI Taxonomy" id="3708"/>
    <lineage>
        <taxon>Eukaryota</taxon>
        <taxon>Viridiplantae</taxon>
        <taxon>Streptophyta</taxon>
        <taxon>Embryophyta</taxon>
        <taxon>Tracheophyta</taxon>
        <taxon>Spermatophyta</taxon>
        <taxon>Magnoliopsida</taxon>
        <taxon>eudicotyledons</taxon>
        <taxon>Gunneridae</taxon>
        <taxon>Pentapetalae</taxon>
        <taxon>rosids</taxon>
        <taxon>malvids</taxon>
        <taxon>Brassicales</taxon>
        <taxon>Brassicaceae</taxon>
        <taxon>Brassiceae</taxon>
        <taxon>Brassica</taxon>
    </lineage>
</organism>
<protein>
    <submittedName>
        <fullName evidence="2">Uncharacterized protein</fullName>
    </submittedName>
</protein>